<dbReference type="EMBL" id="LR134318">
    <property type="protein sequence ID" value="VEF12718.1"/>
    <property type="molecule type" value="Genomic_DNA"/>
</dbReference>
<protein>
    <submittedName>
        <fullName evidence="2">Uncharacterized protein</fullName>
    </submittedName>
</protein>
<gene>
    <name evidence="2" type="ORF">NCTC9428_04379</name>
</gene>
<organism evidence="2 3">
    <name type="scientific">Pseudomonas fluorescens</name>
    <dbReference type="NCBI Taxonomy" id="294"/>
    <lineage>
        <taxon>Bacteria</taxon>
        <taxon>Pseudomonadati</taxon>
        <taxon>Pseudomonadota</taxon>
        <taxon>Gammaproteobacteria</taxon>
        <taxon>Pseudomonadales</taxon>
        <taxon>Pseudomonadaceae</taxon>
        <taxon>Pseudomonas</taxon>
    </lineage>
</organism>
<accession>A0A3S4QQG2</accession>
<dbReference type="Proteomes" id="UP000281909">
    <property type="component" value="Chromosome"/>
</dbReference>
<name>A0A3S4QQG2_PSEFL</name>
<evidence type="ECO:0000313" key="3">
    <source>
        <dbReference type="Proteomes" id="UP000281909"/>
    </source>
</evidence>
<dbReference type="AlphaFoldDB" id="A0A3S4QQG2"/>
<keyword evidence="1" id="KW-0812">Transmembrane</keyword>
<keyword evidence="1" id="KW-1133">Transmembrane helix</keyword>
<feature type="transmembrane region" description="Helical" evidence="1">
    <location>
        <begin position="61"/>
        <end position="82"/>
    </location>
</feature>
<proteinExistence type="predicted"/>
<evidence type="ECO:0000256" key="1">
    <source>
        <dbReference type="SAM" id="Phobius"/>
    </source>
</evidence>
<feature type="transmembrane region" description="Helical" evidence="1">
    <location>
        <begin position="33"/>
        <end position="54"/>
    </location>
</feature>
<reference evidence="2 3" key="1">
    <citation type="submission" date="2018-12" db="EMBL/GenBank/DDBJ databases">
        <authorList>
            <consortium name="Pathogen Informatics"/>
        </authorList>
    </citation>
    <scope>NUCLEOTIDE SEQUENCE [LARGE SCALE GENOMIC DNA]</scope>
    <source>
        <strain evidence="2 3">NCTC9428</strain>
    </source>
</reference>
<keyword evidence="1" id="KW-0472">Membrane</keyword>
<sequence>MVIMGKLGVLVTAALATYQILEADNKPKEAARQGIIVGGGAAGGLLAGAGVIALCGPGAPICAIAVVLVGSVAGGVAGGLVADSLDEELEEFSHWDIF</sequence>
<evidence type="ECO:0000313" key="2">
    <source>
        <dbReference type="EMBL" id="VEF12718.1"/>
    </source>
</evidence>